<dbReference type="SMART" id="SM00848">
    <property type="entry name" value="Inhibitor_I29"/>
    <property type="match status" value="1"/>
</dbReference>
<keyword evidence="2" id="KW-0732">Signal</keyword>
<feature type="region of interest" description="Disordered" evidence="1">
    <location>
        <begin position="177"/>
        <end position="212"/>
    </location>
</feature>
<dbReference type="EMBL" id="JAGKQM010000009">
    <property type="protein sequence ID" value="KAH0911284.1"/>
    <property type="molecule type" value="Genomic_DNA"/>
</dbReference>
<organism evidence="4 5">
    <name type="scientific">Brassica napus</name>
    <name type="common">Rape</name>
    <dbReference type="NCBI Taxonomy" id="3708"/>
    <lineage>
        <taxon>Eukaryota</taxon>
        <taxon>Viridiplantae</taxon>
        <taxon>Streptophyta</taxon>
        <taxon>Embryophyta</taxon>
        <taxon>Tracheophyta</taxon>
        <taxon>Spermatophyta</taxon>
        <taxon>Magnoliopsida</taxon>
        <taxon>eudicotyledons</taxon>
        <taxon>Gunneridae</taxon>
        <taxon>Pentapetalae</taxon>
        <taxon>rosids</taxon>
        <taxon>malvids</taxon>
        <taxon>Brassicales</taxon>
        <taxon>Brassicaceae</taxon>
        <taxon>Brassiceae</taxon>
        <taxon>Brassica</taxon>
    </lineage>
</organism>
<evidence type="ECO:0000313" key="4">
    <source>
        <dbReference type="EMBL" id="KAH0911284.1"/>
    </source>
</evidence>
<feature type="domain" description="Cathepsin propeptide inhibitor" evidence="3">
    <location>
        <begin position="39"/>
        <end position="96"/>
    </location>
</feature>
<keyword evidence="5" id="KW-1185">Reference proteome</keyword>
<dbReference type="InterPro" id="IPR013201">
    <property type="entry name" value="Prot_inhib_I29"/>
</dbReference>
<feature type="compositionally biased region" description="Pro residues" evidence="1">
    <location>
        <begin position="179"/>
        <end position="212"/>
    </location>
</feature>
<evidence type="ECO:0000259" key="3">
    <source>
        <dbReference type="SMART" id="SM00848"/>
    </source>
</evidence>
<evidence type="ECO:0000256" key="2">
    <source>
        <dbReference type="SAM" id="SignalP"/>
    </source>
</evidence>
<feature type="signal peptide" evidence="2">
    <location>
        <begin position="1"/>
        <end position="24"/>
    </location>
</feature>
<protein>
    <recommendedName>
        <fullName evidence="3">Cathepsin propeptide inhibitor domain-containing protein</fullName>
    </recommendedName>
</protein>
<dbReference type="SUPFAM" id="SSF54001">
    <property type="entry name" value="Cysteine proteinases"/>
    <property type="match status" value="1"/>
</dbReference>
<dbReference type="InterPro" id="IPR038765">
    <property type="entry name" value="Papain-like_cys_pep_sf"/>
</dbReference>
<dbReference type="Proteomes" id="UP000824890">
    <property type="component" value="Unassembled WGS sequence"/>
</dbReference>
<gene>
    <name evidence="4" type="ORF">HID58_034605</name>
</gene>
<dbReference type="Gene3D" id="1.10.287.2250">
    <property type="match status" value="1"/>
</dbReference>
<evidence type="ECO:0000256" key="1">
    <source>
        <dbReference type="SAM" id="MobiDB-lite"/>
    </source>
</evidence>
<feature type="chain" id="PRO_5045519437" description="Cathepsin propeptide inhibitor domain-containing protein" evidence="2">
    <location>
        <begin position="25"/>
        <end position="300"/>
    </location>
</feature>
<feature type="region of interest" description="Disordered" evidence="1">
    <location>
        <begin position="114"/>
        <end position="133"/>
    </location>
</feature>
<sequence length="300" mass="33427">MVLGVSYVLVVLTVLSMDVRISQSTSRVDFQELSIADYFQQWMIQFSRVYSTEAEKQMRLEVFKKNLEYIEDFNTKANKSYKLGVNEFTDQTKEEFLATHTAMLLLVGTPPRMTRSVSRRGEASASPTPSSLPLVITRRSNVSESACVSVTKSPPVLPSKPEPPDLFPVEQIEPLFETFPPPDPPFKTPSPPEPPDPPLKAPSPMCPPEPPDPPDVLKVKIITIADPPDHDHSGAPDLFSFTLKIAEPPHVSGTTTSSSACLLLVSLGVNFVMPWLPHTAVCRVQFYYILWRKSRFPLCS</sequence>
<name>A0ABQ8C2H9_BRANA</name>
<reference evidence="4 5" key="1">
    <citation type="submission" date="2021-05" db="EMBL/GenBank/DDBJ databases">
        <title>Genome Assembly of Synthetic Allotetraploid Brassica napus Reveals Homoeologous Exchanges between Subgenomes.</title>
        <authorList>
            <person name="Davis J.T."/>
        </authorList>
    </citation>
    <scope>NUCLEOTIDE SEQUENCE [LARGE SCALE GENOMIC DNA]</scope>
    <source>
        <strain evidence="5">cv. Da-Ae</strain>
        <tissue evidence="4">Seedling</tissue>
    </source>
</reference>
<accession>A0ABQ8C2H9</accession>
<feature type="compositionally biased region" description="Low complexity" evidence="1">
    <location>
        <begin position="123"/>
        <end position="133"/>
    </location>
</feature>
<comment type="caution">
    <text evidence="4">The sequence shown here is derived from an EMBL/GenBank/DDBJ whole genome shotgun (WGS) entry which is preliminary data.</text>
</comment>
<proteinExistence type="predicted"/>
<dbReference type="Pfam" id="PF08246">
    <property type="entry name" value="Inhibitor_I29"/>
    <property type="match status" value="1"/>
</dbReference>
<evidence type="ECO:0000313" key="5">
    <source>
        <dbReference type="Proteomes" id="UP000824890"/>
    </source>
</evidence>